<name>J0LJ25_AURST</name>
<evidence type="ECO:0000313" key="2">
    <source>
        <dbReference type="Proteomes" id="UP000006514"/>
    </source>
</evidence>
<gene>
    <name evidence="1" type="ORF">AURDEDRAFT_32244</name>
</gene>
<keyword evidence="2" id="KW-1185">Reference proteome</keyword>
<dbReference type="KEGG" id="adl:AURDEDRAFT_32244"/>
<dbReference type="OMA" id="WAGKWWH"/>
<proteinExistence type="predicted"/>
<dbReference type="Pfam" id="PF18759">
    <property type="entry name" value="Plavaka"/>
    <property type="match status" value="1"/>
</dbReference>
<protein>
    <submittedName>
        <fullName evidence="1">Uncharacterized protein</fullName>
    </submittedName>
</protein>
<feature type="non-terminal residue" evidence="1">
    <location>
        <position position="136"/>
    </location>
</feature>
<evidence type="ECO:0000313" key="1">
    <source>
        <dbReference type="EMBL" id="EJD39708.1"/>
    </source>
</evidence>
<dbReference type="eggNOG" id="ENOG502SHSB">
    <property type="taxonomic scope" value="Eukaryota"/>
</dbReference>
<dbReference type="Proteomes" id="UP000006514">
    <property type="component" value="Unassembled WGS sequence"/>
</dbReference>
<organism evidence="1 2">
    <name type="scientific">Auricularia subglabra (strain TFB-10046 / SS5)</name>
    <name type="common">White-rot fungus</name>
    <name type="synonym">Auricularia delicata (strain TFB10046)</name>
    <dbReference type="NCBI Taxonomy" id="717982"/>
    <lineage>
        <taxon>Eukaryota</taxon>
        <taxon>Fungi</taxon>
        <taxon>Dikarya</taxon>
        <taxon>Basidiomycota</taxon>
        <taxon>Agaricomycotina</taxon>
        <taxon>Agaricomycetes</taxon>
        <taxon>Auriculariales</taxon>
        <taxon>Auriculariaceae</taxon>
        <taxon>Auricularia</taxon>
    </lineage>
</organism>
<dbReference type="InterPro" id="IPR041078">
    <property type="entry name" value="Plavaka"/>
</dbReference>
<reference evidence="2" key="1">
    <citation type="journal article" date="2012" name="Science">
        <title>The Paleozoic origin of enzymatic lignin decomposition reconstructed from 31 fungal genomes.</title>
        <authorList>
            <person name="Floudas D."/>
            <person name="Binder M."/>
            <person name="Riley R."/>
            <person name="Barry K."/>
            <person name="Blanchette R.A."/>
            <person name="Henrissat B."/>
            <person name="Martinez A.T."/>
            <person name="Otillar R."/>
            <person name="Spatafora J.W."/>
            <person name="Yadav J.S."/>
            <person name="Aerts A."/>
            <person name="Benoit I."/>
            <person name="Boyd A."/>
            <person name="Carlson A."/>
            <person name="Copeland A."/>
            <person name="Coutinho P.M."/>
            <person name="de Vries R.P."/>
            <person name="Ferreira P."/>
            <person name="Findley K."/>
            <person name="Foster B."/>
            <person name="Gaskell J."/>
            <person name="Glotzer D."/>
            <person name="Gorecki P."/>
            <person name="Heitman J."/>
            <person name="Hesse C."/>
            <person name="Hori C."/>
            <person name="Igarashi K."/>
            <person name="Jurgens J.A."/>
            <person name="Kallen N."/>
            <person name="Kersten P."/>
            <person name="Kohler A."/>
            <person name="Kuees U."/>
            <person name="Kumar T.K.A."/>
            <person name="Kuo A."/>
            <person name="LaButti K."/>
            <person name="Larrondo L.F."/>
            <person name="Lindquist E."/>
            <person name="Ling A."/>
            <person name="Lombard V."/>
            <person name="Lucas S."/>
            <person name="Lundell T."/>
            <person name="Martin R."/>
            <person name="McLaughlin D.J."/>
            <person name="Morgenstern I."/>
            <person name="Morin E."/>
            <person name="Murat C."/>
            <person name="Nagy L.G."/>
            <person name="Nolan M."/>
            <person name="Ohm R.A."/>
            <person name="Patyshakuliyeva A."/>
            <person name="Rokas A."/>
            <person name="Ruiz-Duenas F.J."/>
            <person name="Sabat G."/>
            <person name="Salamov A."/>
            <person name="Samejima M."/>
            <person name="Schmutz J."/>
            <person name="Slot J.C."/>
            <person name="St John F."/>
            <person name="Stenlid J."/>
            <person name="Sun H."/>
            <person name="Sun S."/>
            <person name="Syed K."/>
            <person name="Tsang A."/>
            <person name="Wiebenga A."/>
            <person name="Young D."/>
            <person name="Pisabarro A."/>
            <person name="Eastwood D.C."/>
            <person name="Martin F."/>
            <person name="Cullen D."/>
            <person name="Grigoriev I.V."/>
            <person name="Hibbett D.S."/>
        </authorList>
    </citation>
    <scope>NUCLEOTIDE SEQUENCE [LARGE SCALE GENOMIC DNA]</scope>
    <source>
        <strain evidence="2">TFB10046</strain>
    </source>
</reference>
<dbReference type="OrthoDB" id="2418900at2759"/>
<dbReference type="AlphaFoldDB" id="J0LJ25"/>
<dbReference type="EMBL" id="JH687810">
    <property type="protein sequence ID" value="EJD39708.1"/>
    <property type="molecule type" value="Genomic_DNA"/>
</dbReference>
<accession>J0LJ25</accession>
<feature type="non-terminal residue" evidence="1">
    <location>
        <position position="1"/>
    </location>
</feature>
<dbReference type="InParanoid" id="J0LJ25"/>
<sequence length="136" mass="15004">TGNWWWELQERLPAGVLIIPVIIASDKTQLTAFSGNKSAYPVYITIGNIHSDIRRQASSRATVLLGYLPVSVMIRGDVPIRRYRSLPRSTPPLSVMLAPLVQAGSAGVDVLCNDGNVRKAFMVLMSYIAEYPEQCL</sequence>